<reference evidence="2" key="1">
    <citation type="submission" date="2016-04" db="EMBL/GenBank/DDBJ databases">
        <authorList>
            <person name="Nguyen H.D."/>
            <person name="Samba Siva P."/>
            <person name="Cullis J."/>
            <person name="Levesque C.A."/>
            <person name="Hambleton S."/>
        </authorList>
    </citation>
    <scope>NUCLEOTIDE SEQUENCE</scope>
    <source>
        <strain evidence="2">DAOMC 236426</strain>
    </source>
</reference>
<organism evidence="2 3">
    <name type="scientific">Tilletia controversa</name>
    <name type="common">dwarf bunt fungus</name>
    <dbReference type="NCBI Taxonomy" id="13291"/>
    <lineage>
        <taxon>Eukaryota</taxon>
        <taxon>Fungi</taxon>
        <taxon>Dikarya</taxon>
        <taxon>Basidiomycota</taxon>
        <taxon>Ustilaginomycotina</taxon>
        <taxon>Exobasidiomycetes</taxon>
        <taxon>Tilletiales</taxon>
        <taxon>Tilletiaceae</taxon>
        <taxon>Tilletia</taxon>
    </lineage>
</organism>
<gene>
    <name evidence="2" type="ORF">A4X06_0g850</name>
</gene>
<feature type="compositionally biased region" description="Pro residues" evidence="1">
    <location>
        <begin position="226"/>
        <end position="236"/>
    </location>
</feature>
<feature type="compositionally biased region" description="Low complexity" evidence="1">
    <location>
        <begin position="272"/>
        <end position="287"/>
    </location>
</feature>
<dbReference type="EMBL" id="LWDE02000048">
    <property type="protein sequence ID" value="KAE8254557.1"/>
    <property type="molecule type" value="Genomic_DNA"/>
</dbReference>
<feature type="compositionally biased region" description="Low complexity" evidence="1">
    <location>
        <begin position="136"/>
        <end position="175"/>
    </location>
</feature>
<accession>A0A8X7N0X4</accession>
<proteinExistence type="predicted"/>
<keyword evidence="3" id="KW-1185">Reference proteome</keyword>
<feature type="region of interest" description="Disordered" evidence="1">
    <location>
        <begin position="132"/>
        <end position="297"/>
    </location>
</feature>
<evidence type="ECO:0000313" key="2">
    <source>
        <dbReference type="EMBL" id="KAE8254557.1"/>
    </source>
</evidence>
<dbReference type="Proteomes" id="UP000077684">
    <property type="component" value="Unassembled WGS sequence"/>
</dbReference>
<name>A0A8X7N0X4_9BASI</name>
<evidence type="ECO:0000313" key="3">
    <source>
        <dbReference type="Proteomes" id="UP000077684"/>
    </source>
</evidence>
<evidence type="ECO:0000256" key="1">
    <source>
        <dbReference type="SAM" id="MobiDB-lite"/>
    </source>
</evidence>
<reference evidence="2" key="2">
    <citation type="journal article" date="2019" name="IMA Fungus">
        <title>Genome sequencing and comparison of five Tilletia species to identify candidate genes for the detection of regulated species infecting wheat.</title>
        <authorList>
            <person name="Nguyen H.D.T."/>
            <person name="Sultana T."/>
            <person name="Kesanakurti P."/>
            <person name="Hambleton S."/>
        </authorList>
    </citation>
    <scope>NUCLEOTIDE SEQUENCE</scope>
    <source>
        <strain evidence="2">DAOMC 236426</strain>
    </source>
</reference>
<comment type="caution">
    <text evidence="2">The sequence shown here is derived from an EMBL/GenBank/DDBJ whole genome shotgun (WGS) entry which is preliminary data.</text>
</comment>
<dbReference type="AlphaFoldDB" id="A0A8X7N0X4"/>
<protein>
    <recommendedName>
        <fullName evidence="4">Zn(2)-C6 fungal-type domain-containing protein</fullName>
    </recommendedName>
</protein>
<sequence>MSIQPDKGYRCDLCRAIGGVQACRYEGDPAVDNSVGCANCKTNKVECSFLHEVGWRHQPKGKEVYIAPAEVLFRPLRRKRKAAALDGGGDGNGNGSGKEEERWFAFDGEDKAFLKPTQEEPSDTQLALMRLRSGAPPSSSSPKQTTTTARRPSKSPTASASSSTSKRPKPSSSTTNRVQATKMLPPPPPKQNRSKQSMLPMPTPTPTPSPTRRRGDSDSSASNPSAPAPAPSPSPAPARARARARLSARKTAASPVLAPESGSKLLPPPQPSGSAPTTTPAPGRARQSSPTPAPPEFWFAYTDWLRRRSDMRDQSTQTDPDQPALDSHVVQLTSSFTVSTAQLLAMTAAQGWDPPHPTRPGSAQIVSYGMGSAAAVASSRCAASRSAEVSVPVGGAGVVGPGLGVGVPGGSMLPENFGVRATARGLDDTLYLGPPEG</sequence>
<evidence type="ECO:0008006" key="4">
    <source>
        <dbReference type="Google" id="ProtNLM"/>
    </source>
</evidence>